<proteinExistence type="predicted"/>
<keyword evidence="2" id="KW-0175">Coiled coil</keyword>
<accession>A0ABX0F171</accession>
<dbReference type="CDD" id="cd01109">
    <property type="entry name" value="HTH_YyaN"/>
    <property type="match status" value="1"/>
</dbReference>
<gene>
    <name evidence="4" type="ORF">GYN08_04865</name>
</gene>
<dbReference type="SMART" id="SM00422">
    <property type="entry name" value="HTH_MERR"/>
    <property type="match status" value="1"/>
</dbReference>
<dbReference type="Pfam" id="PF13411">
    <property type="entry name" value="MerR_1"/>
    <property type="match status" value="1"/>
</dbReference>
<feature type="domain" description="HTH merR-type" evidence="3">
    <location>
        <begin position="4"/>
        <end position="73"/>
    </location>
</feature>
<dbReference type="Proteomes" id="UP000800303">
    <property type="component" value="Unassembled WGS sequence"/>
</dbReference>
<dbReference type="Gene3D" id="1.10.1660.10">
    <property type="match status" value="1"/>
</dbReference>
<evidence type="ECO:0000259" key="3">
    <source>
        <dbReference type="PROSITE" id="PS50937"/>
    </source>
</evidence>
<dbReference type="RefSeq" id="WP_166272893.1">
    <property type="nucleotide sequence ID" value="NZ_JAAFGS010000001.1"/>
</dbReference>
<dbReference type="InterPro" id="IPR047057">
    <property type="entry name" value="MerR_fam"/>
</dbReference>
<evidence type="ECO:0000313" key="4">
    <source>
        <dbReference type="EMBL" id="NGZ74641.1"/>
    </source>
</evidence>
<dbReference type="PROSITE" id="PS50937">
    <property type="entry name" value="HTH_MERR_2"/>
    <property type="match status" value="1"/>
</dbReference>
<dbReference type="PRINTS" id="PR00040">
    <property type="entry name" value="HTHMERR"/>
</dbReference>
<evidence type="ECO:0000256" key="2">
    <source>
        <dbReference type="SAM" id="Coils"/>
    </source>
</evidence>
<evidence type="ECO:0000313" key="5">
    <source>
        <dbReference type="Proteomes" id="UP000800303"/>
    </source>
</evidence>
<dbReference type="SUPFAM" id="SSF46955">
    <property type="entry name" value="Putative DNA-binding domain"/>
    <property type="match status" value="1"/>
</dbReference>
<feature type="coiled-coil region" evidence="2">
    <location>
        <begin position="88"/>
        <end position="119"/>
    </location>
</feature>
<dbReference type="PANTHER" id="PTHR30204:SF98">
    <property type="entry name" value="HTH-TYPE TRANSCRIPTIONAL REGULATOR ADHR"/>
    <property type="match status" value="1"/>
</dbReference>
<dbReference type="PANTHER" id="PTHR30204">
    <property type="entry name" value="REDOX-CYCLING DRUG-SENSING TRANSCRIPTIONAL ACTIVATOR SOXR"/>
    <property type="match status" value="1"/>
</dbReference>
<keyword evidence="1" id="KW-0238">DNA-binding</keyword>
<organism evidence="4 5">
    <name type="scientific">Saccharibacillus alkalitolerans</name>
    <dbReference type="NCBI Taxonomy" id="2705290"/>
    <lineage>
        <taxon>Bacteria</taxon>
        <taxon>Bacillati</taxon>
        <taxon>Bacillota</taxon>
        <taxon>Bacilli</taxon>
        <taxon>Bacillales</taxon>
        <taxon>Paenibacillaceae</taxon>
        <taxon>Saccharibacillus</taxon>
    </lineage>
</organism>
<dbReference type="InterPro" id="IPR000551">
    <property type="entry name" value="MerR-type_HTH_dom"/>
</dbReference>
<keyword evidence="5" id="KW-1185">Reference proteome</keyword>
<dbReference type="InterPro" id="IPR009061">
    <property type="entry name" value="DNA-bd_dom_put_sf"/>
</dbReference>
<comment type="caution">
    <text evidence="4">The sequence shown here is derived from an EMBL/GenBank/DDBJ whole genome shotgun (WGS) entry which is preliminary data.</text>
</comment>
<protein>
    <submittedName>
        <fullName evidence="4">MerR family transcriptional regulator</fullName>
    </submittedName>
</protein>
<name>A0ABX0F171_9BACL</name>
<reference evidence="4 5" key="1">
    <citation type="submission" date="2020-01" db="EMBL/GenBank/DDBJ databases">
        <title>Polyphasic characterisation and genomic insights into a novel alkali tolerant bacterium VR-M41.</title>
        <authorList>
            <person name="Vemuluri V.R."/>
        </authorList>
    </citation>
    <scope>NUCLEOTIDE SEQUENCE [LARGE SCALE GENOMIC DNA]</scope>
    <source>
        <strain evidence="4 5">VR-M41</strain>
    </source>
</reference>
<evidence type="ECO:0000256" key="1">
    <source>
        <dbReference type="ARBA" id="ARBA00023125"/>
    </source>
</evidence>
<dbReference type="EMBL" id="JAAFGS010000001">
    <property type="protein sequence ID" value="NGZ74641.1"/>
    <property type="molecule type" value="Genomic_DNA"/>
</dbReference>
<sequence>MTTTFTSKQVAEETGLSVHTLRYYEQEGLIDGIQRDANGYRMYSASDVVWFHVITYFRRIGLSVQEIKRFNVPRDGSGSSAAARREFMETYRERVVEQMKELQDSLNKIDDKIEFFRRMEEAERESARTR</sequence>